<dbReference type="Proteomes" id="UP001283361">
    <property type="component" value="Unassembled WGS sequence"/>
</dbReference>
<sequence>MGTRLVAIILMLSRLAAPISVTRSRFDWRASSRGSLSWAFEEFNVLAQKARLTVLEVVILSGNVRWKSKDERKNDHEICLNPDGTVEILKITLDYPGPPAATLWETNGAQHY</sequence>
<proteinExistence type="predicted"/>
<reference evidence="2" key="1">
    <citation type="journal article" date="2023" name="G3 (Bethesda)">
        <title>A reference genome for the long-term kleptoplast-retaining sea slug Elysia crispata morphotype clarki.</title>
        <authorList>
            <person name="Eastman K.E."/>
            <person name="Pendleton A.L."/>
            <person name="Shaikh M.A."/>
            <person name="Suttiyut T."/>
            <person name="Ogas R."/>
            <person name="Tomko P."/>
            <person name="Gavelis G."/>
            <person name="Widhalm J.R."/>
            <person name="Wisecaver J.H."/>
        </authorList>
    </citation>
    <scope>NUCLEOTIDE SEQUENCE</scope>
    <source>
        <strain evidence="2">ECLA1</strain>
    </source>
</reference>
<feature type="chain" id="PRO_5042139166" evidence="1">
    <location>
        <begin position="19"/>
        <end position="112"/>
    </location>
</feature>
<evidence type="ECO:0000313" key="3">
    <source>
        <dbReference type="Proteomes" id="UP001283361"/>
    </source>
</evidence>
<dbReference type="EMBL" id="JAWDGP010005328">
    <property type="protein sequence ID" value="KAK3757774.1"/>
    <property type="molecule type" value="Genomic_DNA"/>
</dbReference>
<feature type="signal peptide" evidence="1">
    <location>
        <begin position="1"/>
        <end position="18"/>
    </location>
</feature>
<keyword evidence="3" id="KW-1185">Reference proteome</keyword>
<dbReference type="AlphaFoldDB" id="A0AAE0YUX1"/>
<protein>
    <submittedName>
        <fullName evidence="2">Uncharacterized protein</fullName>
    </submittedName>
</protein>
<evidence type="ECO:0000256" key="1">
    <source>
        <dbReference type="SAM" id="SignalP"/>
    </source>
</evidence>
<name>A0AAE0YUX1_9GAST</name>
<comment type="caution">
    <text evidence="2">The sequence shown here is derived from an EMBL/GenBank/DDBJ whole genome shotgun (WGS) entry which is preliminary data.</text>
</comment>
<gene>
    <name evidence="2" type="ORF">RRG08_027135</name>
</gene>
<keyword evidence="1" id="KW-0732">Signal</keyword>
<evidence type="ECO:0000313" key="2">
    <source>
        <dbReference type="EMBL" id="KAK3757774.1"/>
    </source>
</evidence>
<accession>A0AAE0YUX1</accession>
<organism evidence="2 3">
    <name type="scientific">Elysia crispata</name>
    <name type="common">lettuce slug</name>
    <dbReference type="NCBI Taxonomy" id="231223"/>
    <lineage>
        <taxon>Eukaryota</taxon>
        <taxon>Metazoa</taxon>
        <taxon>Spiralia</taxon>
        <taxon>Lophotrochozoa</taxon>
        <taxon>Mollusca</taxon>
        <taxon>Gastropoda</taxon>
        <taxon>Heterobranchia</taxon>
        <taxon>Euthyneura</taxon>
        <taxon>Panpulmonata</taxon>
        <taxon>Sacoglossa</taxon>
        <taxon>Placobranchoidea</taxon>
        <taxon>Plakobranchidae</taxon>
        <taxon>Elysia</taxon>
    </lineage>
</organism>